<proteinExistence type="predicted"/>
<name>A0A978UJD6_ZIZJJ</name>
<comment type="caution">
    <text evidence="1">The sequence shown here is derived from an EMBL/GenBank/DDBJ whole genome shotgun (WGS) entry which is preliminary data.</text>
</comment>
<dbReference type="EMBL" id="JAEACU010000011">
    <property type="protein sequence ID" value="KAH7514917.1"/>
    <property type="molecule type" value="Genomic_DNA"/>
</dbReference>
<sequence>MKYLKEMDISRCQKLEKLPEIPEDCTSSSLGYLNITGLAETRFELNFKTNNINSDDDCVYNYDGGWLPHTGSKDEDHVLIRCTGFDLESAFGAKWSSICSNFTQVSIRVFVEGKDVKWEIKKCGFKLLHGQGASKRQLDDDPNIKFQEEMKNLETQPTVSFELDDMFKFIWFVMHALVKLLSFSVSGGKALSVN</sequence>
<accession>A0A978UJD6</accession>
<organism evidence="1 2">
    <name type="scientific">Ziziphus jujuba var. spinosa</name>
    <dbReference type="NCBI Taxonomy" id="714518"/>
    <lineage>
        <taxon>Eukaryota</taxon>
        <taxon>Viridiplantae</taxon>
        <taxon>Streptophyta</taxon>
        <taxon>Embryophyta</taxon>
        <taxon>Tracheophyta</taxon>
        <taxon>Spermatophyta</taxon>
        <taxon>Magnoliopsida</taxon>
        <taxon>eudicotyledons</taxon>
        <taxon>Gunneridae</taxon>
        <taxon>Pentapetalae</taxon>
        <taxon>rosids</taxon>
        <taxon>fabids</taxon>
        <taxon>Rosales</taxon>
        <taxon>Rhamnaceae</taxon>
        <taxon>Paliureae</taxon>
        <taxon>Ziziphus</taxon>
    </lineage>
</organism>
<protein>
    <submittedName>
        <fullName evidence="1">Uncharacterized protein</fullName>
    </submittedName>
</protein>
<evidence type="ECO:0000313" key="1">
    <source>
        <dbReference type="EMBL" id="KAH7514917.1"/>
    </source>
</evidence>
<evidence type="ECO:0000313" key="2">
    <source>
        <dbReference type="Proteomes" id="UP000813462"/>
    </source>
</evidence>
<gene>
    <name evidence="1" type="ORF">FEM48_Zijuj11G0141100</name>
</gene>
<dbReference type="Proteomes" id="UP000813462">
    <property type="component" value="Unassembled WGS sequence"/>
</dbReference>
<dbReference type="AlphaFoldDB" id="A0A978UJD6"/>
<reference evidence="1" key="1">
    <citation type="journal article" date="2021" name="Front. Plant Sci.">
        <title>Chromosome-Scale Genome Assembly for Chinese Sour Jujube and Insights Into Its Genome Evolution and Domestication Signature.</title>
        <authorList>
            <person name="Shen L.-Y."/>
            <person name="Luo H."/>
            <person name="Wang X.-L."/>
            <person name="Wang X.-M."/>
            <person name="Qiu X.-J."/>
            <person name="Liu H."/>
            <person name="Zhou S.-S."/>
            <person name="Jia K.-H."/>
            <person name="Nie S."/>
            <person name="Bao Y.-T."/>
            <person name="Zhang R.-G."/>
            <person name="Yun Q.-Z."/>
            <person name="Chai Y.-H."/>
            <person name="Lu J.-Y."/>
            <person name="Li Y."/>
            <person name="Zhao S.-W."/>
            <person name="Mao J.-F."/>
            <person name="Jia S.-G."/>
            <person name="Mao Y.-M."/>
        </authorList>
    </citation>
    <scope>NUCLEOTIDE SEQUENCE</scope>
    <source>
        <strain evidence="1">AT0</strain>
        <tissue evidence="1">Leaf</tissue>
    </source>
</reference>